<evidence type="ECO:0000313" key="4">
    <source>
        <dbReference type="Proteomes" id="UP000306050"/>
    </source>
</evidence>
<dbReference type="GeneID" id="40727888"/>
<feature type="chain" id="PRO_5020468576" evidence="2">
    <location>
        <begin position="21"/>
        <end position="349"/>
    </location>
</feature>
<dbReference type="OrthoDB" id="2556674at2759"/>
<dbReference type="AlphaFoldDB" id="A0A4U7KSD5"/>
<dbReference type="RefSeq" id="XP_029738153.1">
    <property type="nucleotide sequence ID" value="XM_029885587.1"/>
</dbReference>
<feature type="signal peptide" evidence="2">
    <location>
        <begin position="1"/>
        <end position="20"/>
    </location>
</feature>
<organism evidence="3 4">
    <name type="scientific">Sporisorium graminicola</name>
    <dbReference type="NCBI Taxonomy" id="280036"/>
    <lineage>
        <taxon>Eukaryota</taxon>
        <taxon>Fungi</taxon>
        <taxon>Dikarya</taxon>
        <taxon>Basidiomycota</taxon>
        <taxon>Ustilaginomycotina</taxon>
        <taxon>Ustilaginomycetes</taxon>
        <taxon>Ustilaginales</taxon>
        <taxon>Ustilaginaceae</taxon>
        <taxon>Sporisorium</taxon>
    </lineage>
</organism>
<keyword evidence="4" id="KW-1185">Reference proteome</keyword>
<keyword evidence="2" id="KW-0732">Signal</keyword>
<feature type="compositionally biased region" description="Basic and acidic residues" evidence="1">
    <location>
        <begin position="67"/>
        <end position="78"/>
    </location>
</feature>
<evidence type="ECO:0000313" key="3">
    <source>
        <dbReference type="EMBL" id="TKY86168.1"/>
    </source>
</evidence>
<name>A0A4U7KSD5_9BASI</name>
<dbReference type="EMBL" id="SRRM01000018">
    <property type="protein sequence ID" value="TKY86168.1"/>
    <property type="molecule type" value="Genomic_DNA"/>
</dbReference>
<dbReference type="KEGG" id="sgra:EX895_004993"/>
<protein>
    <submittedName>
        <fullName evidence="3">Uncharacterized protein</fullName>
    </submittedName>
</protein>
<proteinExistence type="predicted"/>
<accession>A0A4U7KSD5</accession>
<sequence length="349" mass="39128">MRRVISFSVALLVLLFGARSTPMQGEHDEGSSSSFPSSESTGFDWQEHQYPQAWSPDPVQQLWSAETPREDSLGHERAAGGATSELSRTVSALTSSMSRPKSIIAFAQPARDLKAGVREALGRPHLQFTSLAPSSPVYGSRFFVAHDPSIPEDRLVFDPTQLPPSNRRKTWHHFGDLLKDVVKVDKQDLQHAMAVKSERRMIYLNSRANMDDINRLYFLNKMHFLPINEAKLSWDVANKLFLDRKKLVLLPPLESNRLGVLLASHPRANSETMAEIRKLTGPALQDATQIVSLWGPLLTDGERGMAVLYGIGQLDSREVDGTVRHLHTLKSQFKVDQNPVLEAIHYLHL</sequence>
<evidence type="ECO:0000256" key="2">
    <source>
        <dbReference type="SAM" id="SignalP"/>
    </source>
</evidence>
<comment type="caution">
    <text evidence="3">The sequence shown here is derived from an EMBL/GenBank/DDBJ whole genome shotgun (WGS) entry which is preliminary data.</text>
</comment>
<evidence type="ECO:0000256" key="1">
    <source>
        <dbReference type="SAM" id="MobiDB-lite"/>
    </source>
</evidence>
<feature type="region of interest" description="Disordered" evidence="1">
    <location>
        <begin position="22"/>
        <end position="42"/>
    </location>
</feature>
<feature type="region of interest" description="Disordered" evidence="1">
    <location>
        <begin position="65"/>
        <end position="91"/>
    </location>
</feature>
<gene>
    <name evidence="3" type="ORF">EX895_004993</name>
</gene>
<reference evidence="3 4" key="1">
    <citation type="submission" date="2019-05" db="EMBL/GenBank/DDBJ databases">
        <title>Sporisorium graminicola CBS 10092 draft sequencing and annotation.</title>
        <authorList>
            <person name="Solano-Gonzalez S."/>
            <person name="Caddick M.X."/>
            <person name="Darby A."/>
        </authorList>
    </citation>
    <scope>NUCLEOTIDE SEQUENCE [LARGE SCALE GENOMIC DNA]</scope>
    <source>
        <strain evidence="3 4">CBS 10092</strain>
    </source>
</reference>
<feature type="compositionally biased region" description="Low complexity" evidence="1">
    <location>
        <begin position="31"/>
        <end position="40"/>
    </location>
</feature>
<dbReference type="Proteomes" id="UP000306050">
    <property type="component" value="Chromosome SGRAM_5"/>
</dbReference>